<dbReference type="Proteomes" id="UP000828021">
    <property type="component" value="Segment"/>
</dbReference>
<dbReference type="GO" id="GO:0044423">
    <property type="term" value="C:virion component"/>
    <property type="evidence" value="ECO:0007669"/>
    <property type="project" value="UniProtKB-KW"/>
</dbReference>
<name>A0AAE7VIX0_9CAUD</name>
<evidence type="ECO:0000313" key="3">
    <source>
        <dbReference type="EMBL" id="QXV71914.1"/>
    </source>
</evidence>
<dbReference type="GO" id="GO:0019058">
    <property type="term" value="P:viral life cycle"/>
    <property type="evidence" value="ECO:0007669"/>
    <property type="project" value="UniProtKB-ARBA"/>
</dbReference>
<dbReference type="KEGG" id="vg:77935824"/>
<sequence length="465" mass="48889">MTRAYGSGIYLDGTLYAYINQCNMQEFSDNEAGVQNGYGICDGGYFSRVENCTFGKCRHSYTTLRVSLAENTLLAFSGGNTVGGRVIGCKSHGATADHFDTHHAAYDIRFLDCEAEGGTGAGFGGRGIDSWVIGCKSFGIGGSGLLVLTENVGIAGMLDRYTPSITVVDSDLHSTFEVVNARWARVKLRDSVFRSNTLRQLIIGSANVKIQGTVKFITENSNGAYPIVTPTASAPISISVYDSTRPLLGSQVRLEVERTAQLDFDLRQFSSLPGPVMIIGNGGEFHLDGKLSVGAPAGVVLNNQGASRILTTPSAEIEVSDASIDFGTFANKAKAYTSDGVPLISGTEYSGPAGDGYVVKEPSGAMRAYGDKNLGSRIASGAGTFADPYTTLGPAITFGATFIAPPTVTLQYKVTPGVATDIRRGVIAIDSISNTAIGGVRGHSLSAAATDTVVFAAYHAEGRWK</sequence>
<organism evidence="3 4">
    <name type="scientific">Escherichia phage U1G</name>
    <dbReference type="NCBI Taxonomy" id="2853091"/>
    <lineage>
        <taxon>Viruses</taxon>
        <taxon>Duplodnaviria</taxon>
        <taxon>Heunggongvirae</taxon>
        <taxon>Uroviricota</taxon>
        <taxon>Caudoviricetes</taxon>
        <taxon>Schitoviridae</taxon>
        <taxon>Enquatrovirinae</taxon>
        <taxon>Gamaleyavirus</taxon>
        <taxon>Gamaleyavirus U1g</taxon>
    </lineage>
</organism>
<protein>
    <submittedName>
        <fullName evidence="3">Uncharacterized protein</fullName>
    </submittedName>
</protein>
<accession>A0AAE7VIX0</accession>
<comment type="subcellular location">
    <subcellularLocation>
        <location evidence="1">Virion</location>
    </subcellularLocation>
</comment>
<dbReference type="RefSeq" id="YP_010659838.1">
    <property type="nucleotide sequence ID" value="NC_070872.1"/>
</dbReference>
<keyword evidence="2" id="KW-0946">Virion</keyword>
<keyword evidence="4" id="KW-1185">Reference proteome</keyword>
<dbReference type="Gene3D" id="2.160.20.10">
    <property type="entry name" value="Single-stranded right-handed beta-helix, Pectin lyase-like"/>
    <property type="match status" value="1"/>
</dbReference>
<reference evidence="3" key="1">
    <citation type="submission" date="2021-06" db="EMBL/GenBank/DDBJ databases">
        <authorList>
            <person name="Sundaramoorthy N.S."/>
            <person name="Nagarajan S."/>
        </authorList>
    </citation>
    <scope>NUCLEOTIDE SEQUENCE</scope>
</reference>
<evidence type="ECO:0000313" key="4">
    <source>
        <dbReference type="Proteomes" id="UP000828021"/>
    </source>
</evidence>
<dbReference type="EMBL" id="MZ394712">
    <property type="protein sequence ID" value="QXV71914.1"/>
    <property type="molecule type" value="Genomic_DNA"/>
</dbReference>
<proteinExistence type="predicted"/>
<dbReference type="GeneID" id="77935824"/>
<dbReference type="InterPro" id="IPR012334">
    <property type="entry name" value="Pectin_lyas_fold"/>
</dbReference>
<evidence type="ECO:0000256" key="2">
    <source>
        <dbReference type="ARBA" id="ARBA00022844"/>
    </source>
</evidence>
<evidence type="ECO:0000256" key="1">
    <source>
        <dbReference type="ARBA" id="ARBA00004328"/>
    </source>
</evidence>
<dbReference type="GO" id="GO:0051701">
    <property type="term" value="P:biological process involved in interaction with host"/>
    <property type="evidence" value="ECO:0007669"/>
    <property type="project" value="UniProtKB-ARBA"/>
</dbReference>